<keyword evidence="2" id="KW-1133">Transmembrane helix</keyword>
<evidence type="ECO:0000256" key="1">
    <source>
        <dbReference type="SAM" id="MobiDB-lite"/>
    </source>
</evidence>
<feature type="compositionally biased region" description="Low complexity" evidence="1">
    <location>
        <begin position="11"/>
        <end position="24"/>
    </location>
</feature>
<proteinExistence type="predicted"/>
<evidence type="ECO:0000313" key="4">
    <source>
        <dbReference type="Proteomes" id="UP001501442"/>
    </source>
</evidence>
<name>A0ABP8UN43_9ACTN</name>
<organism evidence="3 4">
    <name type="scientific">Actinoallomurus vinaceus</name>
    <dbReference type="NCBI Taxonomy" id="1080074"/>
    <lineage>
        <taxon>Bacteria</taxon>
        <taxon>Bacillati</taxon>
        <taxon>Actinomycetota</taxon>
        <taxon>Actinomycetes</taxon>
        <taxon>Streptosporangiales</taxon>
        <taxon>Thermomonosporaceae</taxon>
        <taxon>Actinoallomurus</taxon>
    </lineage>
</organism>
<gene>
    <name evidence="3" type="ORF">GCM10023196_082360</name>
</gene>
<dbReference type="EMBL" id="BAABHK010000016">
    <property type="protein sequence ID" value="GAA4635731.1"/>
    <property type="molecule type" value="Genomic_DNA"/>
</dbReference>
<evidence type="ECO:0008006" key="5">
    <source>
        <dbReference type="Google" id="ProtNLM"/>
    </source>
</evidence>
<evidence type="ECO:0000313" key="3">
    <source>
        <dbReference type="EMBL" id="GAA4635731.1"/>
    </source>
</evidence>
<evidence type="ECO:0000256" key="2">
    <source>
        <dbReference type="SAM" id="Phobius"/>
    </source>
</evidence>
<dbReference type="Proteomes" id="UP001501442">
    <property type="component" value="Unassembled WGS sequence"/>
</dbReference>
<feature type="transmembrane region" description="Helical" evidence="2">
    <location>
        <begin position="91"/>
        <end position="112"/>
    </location>
</feature>
<feature type="transmembrane region" description="Helical" evidence="2">
    <location>
        <begin position="49"/>
        <end position="71"/>
    </location>
</feature>
<reference evidence="4" key="1">
    <citation type="journal article" date="2019" name="Int. J. Syst. Evol. Microbiol.">
        <title>The Global Catalogue of Microorganisms (GCM) 10K type strain sequencing project: providing services to taxonomists for standard genome sequencing and annotation.</title>
        <authorList>
            <consortium name="The Broad Institute Genomics Platform"/>
            <consortium name="The Broad Institute Genome Sequencing Center for Infectious Disease"/>
            <person name="Wu L."/>
            <person name="Ma J."/>
        </authorList>
    </citation>
    <scope>NUCLEOTIDE SEQUENCE [LARGE SCALE GENOMIC DNA]</scope>
    <source>
        <strain evidence="4">JCM 17939</strain>
    </source>
</reference>
<sequence>MSERFERPETAGVPASAGAYSGAATGPEDVGRLAAQRGFGRLIDVRREISMTGALVMGIGTAVGSGVAMWLLSLIPGATSMFSWVHSVARIFALVFFFAMVWGIVMAVRGLLVGSRACFLFEGGLIAKRRTGPVAVAWPEITALKTVYRRNQGNEGKVAGYRVETPNGTAFAVPLVLVDGRDAFIDRIVGHVRALGRPIE</sequence>
<protein>
    <recommendedName>
        <fullName evidence="5">PH domain-containing protein</fullName>
    </recommendedName>
</protein>
<keyword evidence="2" id="KW-0472">Membrane</keyword>
<feature type="region of interest" description="Disordered" evidence="1">
    <location>
        <begin position="1"/>
        <end position="24"/>
    </location>
</feature>
<keyword evidence="4" id="KW-1185">Reference proteome</keyword>
<keyword evidence="2" id="KW-0812">Transmembrane</keyword>
<comment type="caution">
    <text evidence="3">The sequence shown here is derived from an EMBL/GenBank/DDBJ whole genome shotgun (WGS) entry which is preliminary data.</text>
</comment>
<accession>A0ABP8UN43</accession>